<evidence type="ECO:0000256" key="7">
    <source>
        <dbReference type="ARBA" id="ARBA00023049"/>
    </source>
</evidence>
<keyword evidence="7" id="KW-0482">Metalloprotease</keyword>
<evidence type="ECO:0000256" key="6">
    <source>
        <dbReference type="ARBA" id="ARBA00022833"/>
    </source>
</evidence>
<dbReference type="SUPFAM" id="SSF55486">
    <property type="entry name" value="Metalloproteases ('zincins'), catalytic domain"/>
    <property type="match status" value="1"/>
</dbReference>
<evidence type="ECO:0000313" key="10">
    <source>
        <dbReference type="EMBL" id="ORX79660.1"/>
    </source>
</evidence>
<reference evidence="10 11" key="2">
    <citation type="submission" date="2016-08" db="EMBL/GenBank/DDBJ databases">
        <title>Pervasive Adenine N6-methylation of Active Genes in Fungi.</title>
        <authorList>
            <consortium name="DOE Joint Genome Institute"/>
            <person name="Mondo S.J."/>
            <person name="Dannebaum R.O."/>
            <person name="Kuo R.C."/>
            <person name="Labutti K."/>
            <person name="Haridas S."/>
            <person name="Kuo A."/>
            <person name="Salamov A."/>
            <person name="Ahrendt S.R."/>
            <person name="Lipzen A."/>
            <person name="Sullivan W."/>
            <person name="Andreopoulos W.B."/>
            <person name="Clum A."/>
            <person name="Lindquist E."/>
            <person name="Daum C."/>
            <person name="Ramamoorthy G.K."/>
            <person name="Gryganskyi A."/>
            <person name="Culley D."/>
            <person name="Magnuson J.K."/>
            <person name="James T.Y."/>
            <person name="O'Malley M.A."/>
            <person name="Stajich J.E."/>
            <person name="Spatafora J.W."/>
            <person name="Visel A."/>
            <person name="Grigoriev I.V."/>
        </authorList>
    </citation>
    <scope>NUCLEOTIDE SEQUENCE [LARGE SCALE GENOMIC DNA]</scope>
    <source>
        <strain evidence="10 11">S4</strain>
    </source>
</reference>
<dbReference type="GO" id="GO:0046872">
    <property type="term" value="F:metal ion binding"/>
    <property type="evidence" value="ECO:0007669"/>
    <property type="project" value="UniProtKB-KW"/>
</dbReference>
<evidence type="ECO:0000313" key="11">
    <source>
        <dbReference type="Proteomes" id="UP000193944"/>
    </source>
</evidence>
<dbReference type="CDD" id="cd08662">
    <property type="entry name" value="M13"/>
    <property type="match status" value="1"/>
</dbReference>
<keyword evidence="11" id="KW-1185">Reference proteome</keyword>
<dbReference type="Gene3D" id="3.40.390.10">
    <property type="entry name" value="Collagenase (Catalytic Domain)"/>
    <property type="match status" value="1"/>
</dbReference>
<sequence>MDMALGKIFVEKYYSDEIKKDIEEKIINFEETMIQRISQISWIDKQTKNYAIQKVSKIKNKIGYPDYIKNPKNLYEKYEKLEVNDKDFYINSINYWKYIMLEDLKSIKYPLNKDDWRNPPQTLNAFNEIYSNYMVYPAGILQPLFYKTNEPDYLIYSTIGAIIGHEITHAFDNTGRLYDEEGNINNWWTYSTAKEYDNLTQCFIDQYNNYYIEDLNGNKYYVNGLATLGENIADNGGFTRSFEAWKKSMTKNSTNNKNIENRNFKLPGLSDYTFDQLFFIAFGQFFCKKEDLNISIRNISRDVHSPSKFRVNGYVSNSDYFAEIFHCPVGLSMNPNKKCLIW</sequence>
<dbReference type="PROSITE" id="PS51885">
    <property type="entry name" value="NEPRILYSIN"/>
    <property type="match status" value="1"/>
</dbReference>
<dbReference type="GO" id="GO:0005886">
    <property type="term" value="C:plasma membrane"/>
    <property type="evidence" value="ECO:0007669"/>
    <property type="project" value="TreeGrafter"/>
</dbReference>
<dbReference type="Pfam" id="PF01431">
    <property type="entry name" value="Peptidase_M13"/>
    <property type="match status" value="1"/>
</dbReference>
<keyword evidence="3" id="KW-0645">Protease</keyword>
<dbReference type="EMBL" id="MCFG01000168">
    <property type="protein sequence ID" value="ORX79660.1"/>
    <property type="molecule type" value="Genomic_DNA"/>
</dbReference>
<dbReference type="GO" id="GO:0004222">
    <property type="term" value="F:metalloendopeptidase activity"/>
    <property type="evidence" value="ECO:0007669"/>
    <property type="project" value="InterPro"/>
</dbReference>
<keyword evidence="6" id="KW-0862">Zinc</keyword>
<dbReference type="InterPro" id="IPR008753">
    <property type="entry name" value="Peptidase_M13_N"/>
</dbReference>
<dbReference type="InterPro" id="IPR018497">
    <property type="entry name" value="Peptidase_M13_C"/>
</dbReference>
<comment type="caution">
    <text evidence="10">The sequence shown here is derived from an EMBL/GenBank/DDBJ whole genome shotgun (WGS) entry which is preliminary data.</text>
</comment>
<dbReference type="Gene3D" id="1.10.1380.10">
    <property type="entry name" value="Neutral endopeptidase , domain2"/>
    <property type="match status" value="1"/>
</dbReference>
<evidence type="ECO:0000256" key="2">
    <source>
        <dbReference type="ARBA" id="ARBA00007357"/>
    </source>
</evidence>
<dbReference type="AlphaFoldDB" id="A0A1Y1X1H9"/>
<comment type="cofactor">
    <cofactor evidence="1">
        <name>Zn(2+)</name>
        <dbReference type="ChEBI" id="CHEBI:29105"/>
    </cofactor>
</comment>
<protein>
    <submittedName>
        <fullName evidence="10">Zincin</fullName>
    </submittedName>
</protein>
<dbReference type="InterPro" id="IPR024079">
    <property type="entry name" value="MetalloPept_cat_dom_sf"/>
</dbReference>
<evidence type="ECO:0000256" key="3">
    <source>
        <dbReference type="ARBA" id="ARBA00022670"/>
    </source>
</evidence>
<dbReference type="Pfam" id="PF05649">
    <property type="entry name" value="Peptidase_M13_N"/>
    <property type="match status" value="1"/>
</dbReference>
<dbReference type="Proteomes" id="UP000193944">
    <property type="component" value="Unassembled WGS sequence"/>
</dbReference>
<dbReference type="PANTHER" id="PTHR11733:SF167">
    <property type="entry name" value="FI17812P1-RELATED"/>
    <property type="match status" value="1"/>
</dbReference>
<comment type="similarity">
    <text evidence="2">Belongs to the peptidase M13 family.</text>
</comment>
<keyword evidence="4" id="KW-0479">Metal-binding</keyword>
<organism evidence="10 11">
    <name type="scientific">Anaeromyces robustus</name>
    <dbReference type="NCBI Taxonomy" id="1754192"/>
    <lineage>
        <taxon>Eukaryota</taxon>
        <taxon>Fungi</taxon>
        <taxon>Fungi incertae sedis</taxon>
        <taxon>Chytridiomycota</taxon>
        <taxon>Chytridiomycota incertae sedis</taxon>
        <taxon>Neocallimastigomycetes</taxon>
        <taxon>Neocallimastigales</taxon>
        <taxon>Neocallimastigaceae</taxon>
        <taxon>Anaeromyces</taxon>
    </lineage>
</organism>
<gene>
    <name evidence="10" type="ORF">BCR32DRAFT_300703</name>
</gene>
<dbReference type="PRINTS" id="PR00786">
    <property type="entry name" value="NEPRILYSIN"/>
</dbReference>
<feature type="domain" description="Peptidase M13 N-terminal" evidence="9">
    <location>
        <begin position="1"/>
        <end position="65"/>
    </location>
</feature>
<accession>A0A1Y1X1H9</accession>
<dbReference type="InterPro" id="IPR042089">
    <property type="entry name" value="Peptidase_M13_dom_2"/>
</dbReference>
<dbReference type="PANTHER" id="PTHR11733">
    <property type="entry name" value="ZINC METALLOPROTEASE FAMILY M13 NEPRILYSIN-RELATED"/>
    <property type="match status" value="1"/>
</dbReference>
<keyword evidence="5" id="KW-0378">Hydrolase</keyword>
<evidence type="ECO:0000256" key="4">
    <source>
        <dbReference type="ARBA" id="ARBA00022723"/>
    </source>
</evidence>
<feature type="domain" description="Peptidase M13 C-terminal" evidence="8">
    <location>
        <begin position="124"/>
        <end position="339"/>
    </location>
</feature>
<name>A0A1Y1X1H9_9FUNG</name>
<dbReference type="InterPro" id="IPR000718">
    <property type="entry name" value="Peptidase_M13"/>
</dbReference>
<evidence type="ECO:0000256" key="5">
    <source>
        <dbReference type="ARBA" id="ARBA00022801"/>
    </source>
</evidence>
<proteinExistence type="inferred from homology"/>
<dbReference type="GO" id="GO:0016485">
    <property type="term" value="P:protein processing"/>
    <property type="evidence" value="ECO:0007669"/>
    <property type="project" value="TreeGrafter"/>
</dbReference>
<evidence type="ECO:0000259" key="8">
    <source>
        <dbReference type="Pfam" id="PF01431"/>
    </source>
</evidence>
<reference evidence="10 11" key="1">
    <citation type="submission" date="2016-08" db="EMBL/GenBank/DDBJ databases">
        <title>A Parts List for Fungal Cellulosomes Revealed by Comparative Genomics.</title>
        <authorList>
            <consortium name="DOE Joint Genome Institute"/>
            <person name="Haitjema C.H."/>
            <person name="Gilmore S.P."/>
            <person name="Henske J.K."/>
            <person name="Solomon K.V."/>
            <person name="De Groot R."/>
            <person name="Kuo A."/>
            <person name="Mondo S.J."/>
            <person name="Salamov A.A."/>
            <person name="Labutti K."/>
            <person name="Zhao Z."/>
            <person name="Chiniquy J."/>
            <person name="Barry K."/>
            <person name="Brewer H.M."/>
            <person name="Purvine S.O."/>
            <person name="Wright A.T."/>
            <person name="Boxma B."/>
            <person name="Van Alen T."/>
            <person name="Hackstein J.H."/>
            <person name="Baker S.E."/>
            <person name="Grigoriev I.V."/>
            <person name="O'Malley M.A."/>
        </authorList>
    </citation>
    <scope>NUCLEOTIDE SEQUENCE [LARGE SCALE GENOMIC DNA]</scope>
    <source>
        <strain evidence="10 11">S4</strain>
    </source>
</reference>
<evidence type="ECO:0000256" key="1">
    <source>
        <dbReference type="ARBA" id="ARBA00001947"/>
    </source>
</evidence>
<evidence type="ECO:0000259" key="9">
    <source>
        <dbReference type="Pfam" id="PF05649"/>
    </source>
</evidence>
<dbReference type="OrthoDB" id="6475849at2759"/>